<dbReference type="OrthoDB" id="1274277at2"/>
<organism evidence="3 4">
    <name type="scientific">Chryseobacterium geocarposphaerae</name>
    <dbReference type="NCBI Taxonomy" id="1416776"/>
    <lineage>
        <taxon>Bacteria</taxon>
        <taxon>Pseudomonadati</taxon>
        <taxon>Bacteroidota</taxon>
        <taxon>Flavobacteriia</taxon>
        <taxon>Flavobacteriales</taxon>
        <taxon>Weeksellaceae</taxon>
        <taxon>Chryseobacterium group</taxon>
        <taxon>Chryseobacterium</taxon>
    </lineage>
</organism>
<dbReference type="Proteomes" id="UP000228740">
    <property type="component" value="Unassembled WGS sequence"/>
</dbReference>
<protein>
    <recommendedName>
        <fullName evidence="5">Cytochrome C551</fullName>
    </recommendedName>
</protein>
<accession>A0A2M9C9T7</accession>
<keyword evidence="2" id="KW-0732">Signal</keyword>
<reference evidence="3 4" key="1">
    <citation type="submission" date="2017-11" db="EMBL/GenBank/DDBJ databases">
        <title>Genomic Encyclopedia of Archaeal and Bacterial Type Strains, Phase II (KMG-II): From Individual Species to Whole Genera.</title>
        <authorList>
            <person name="Goeker M."/>
        </authorList>
    </citation>
    <scope>NUCLEOTIDE SEQUENCE [LARGE SCALE GENOMIC DNA]</scope>
    <source>
        <strain evidence="3 4">DSM 27617</strain>
    </source>
</reference>
<dbReference type="RefSeq" id="WP_100376244.1">
    <property type="nucleotide sequence ID" value="NZ_PGFD01000001.1"/>
</dbReference>
<keyword evidence="4" id="KW-1185">Reference proteome</keyword>
<gene>
    <name evidence="3" type="ORF">CLV73_1557</name>
</gene>
<evidence type="ECO:0000313" key="4">
    <source>
        <dbReference type="Proteomes" id="UP000228740"/>
    </source>
</evidence>
<name>A0A2M9C9T7_9FLAO</name>
<dbReference type="AlphaFoldDB" id="A0A2M9C9T7"/>
<evidence type="ECO:0008006" key="5">
    <source>
        <dbReference type="Google" id="ProtNLM"/>
    </source>
</evidence>
<evidence type="ECO:0000256" key="1">
    <source>
        <dbReference type="SAM" id="MobiDB-lite"/>
    </source>
</evidence>
<proteinExistence type="predicted"/>
<feature type="signal peptide" evidence="2">
    <location>
        <begin position="1"/>
        <end position="18"/>
    </location>
</feature>
<comment type="caution">
    <text evidence="3">The sequence shown here is derived from an EMBL/GenBank/DDBJ whole genome shotgun (WGS) entry which is preliminary data.</text>
</comment>
<feature type="compositionally biased region" description="Polar residues" evidence="1">
    <location>
        <begin position="22"/>
        <end position="41"/>
    </location>
</feature>
<evidence type="ECO:0000313" key="3">
    <source>
        <dbReference type="EMBL" id="PJJ67542.1"/>
    </source>
</evidence>
<sequence>MKKFLLLAIGLGIFVVSCGTKESSMQNTNPNSTSVDTTRSTPAKIDTLKVDSTAVPPATR</sequence>
<feature type="region of interest" description="Disordered" evidence="1">
    <location>
        <begin position="22"/>
        <end position="60"/>
    </location>
</feature>
<feature type="chain" id="PRO_5014818868" description="Cytochrome C551" evidence="2">
    <location>
        <begin position="19"/>
        <end position="60"/>
    </location>
</feature>
<dbReference type="EMBL" id="PGFD01000001">
    <property type="protein sequence ID" value="PJJ67542.1"/>
    <property type="molecule type" value="Genomic_DNA"/>
</dbReference>
<dbReference type="PROSITE" id="PS51257">
    <property type="entry name" value="PROKAR_LIPOPROTEIN"/>
    <property type="match status" value="1"/>
</dbReference>
<evidence type="ECO:0000256" key="2">
    <source>
        <dbReference type="SAM" id="SignalP"/>
    </source>
</evidence>